<evidence type="ECO:0000313" key="2">
    <source>
        <dbReference type="EMBL" id="CAD9335486.1"/>
    </source>
</evidence>
<feature type="compositionally biased region" description="Acidic residues" evidence="1">
    <location>
        <begin position="246"/>
        <end position="256"/>
    </location>
</feature>
<proteinExistence type="predicted"/>
<name>A0A7S1ZDM6_TRICV</name>
<feature type="compositionally biased region" description="Acidic residues" evidence="1">
    <location>
        <begin position="46"/>
        <end position="64"/>
    </location>
</feature>
<protein>
    <submittedName>
        <fullName evidence="2">Uncharacterized protein</fullName>
    </submittedName>
</protein>
<feature type="compositionally biased region" description="Low complexity" evidence="1">
    <location>
        <begin position="34"/>
        <end position="43"/>
    </location>
</feature>
<feature type="compositionally biased region" description="Low complexity" evidence="1">
    <location>
        <begin position="135"/>
        <end position="147"/>
    </location>
</feature>
<sequence length="291" mass="30460">MTAQSEEKAEGPDADQPPPPQPEKAGDDDDGSDGDTNAATGGDMAEFSDVDEKTAEEELVEELEAAPLHLHTLRIPPRLRGTSTPVSVRSRSSSRSRSRSSSRDVSPSPHASAGGHKRRDSKGSDAVPSLIMGESTAGTGTGSSAASVASIEDIDPDILHDQKGLEDLTPPPPHEIAMGPLAASPSPHTSGLLPSVNERMSEETLDDCHAFNDLTSALHTSLRSLKDERDGADGDGCDGLLATLAENEDEDEDEEGSSDHGKEKSSALTKENLAQLEKQETEAVVVAEVAA</sequence>
<feature type="compositionally biased region" description="Basic and acidic residues" evidence="1">
    <location>
        <begin position="157"/>
        <end position="166"/>
    </location>
</feature>
<dbReference type="EMBL" id="HBGO01014469">
    <property type="protein sequence ID" value="CAD9335486.1"/>
    <property type="molecule type" value="Transcribed_RNA"/>
</dbReference>
<gene>
    <name evidence="2" type="ORF">OSIN01602_LOCUS8170</name>
</gene>
<feature type="compositionally biased region" description="Basic and acidic residues" evidence="1">
    <location>
        <begin position="1"/>
        <end position="11"/>
    </location>
</feature>
<feature type="region of interest" description="Disordered" evidence="1">
    <location>
        <begin position="227"/>
        <end position="282"/>
    </location>
</feature>
<reference evidence="2" key="1">
    <citation type="submission" date="2021-01" db="EMBL/GenBank/DDBJ databases">
        <authorList>
            <person name="Corre E."/>
            <person name="Pelletier E."/>
            <person name="Niang G."/>
            <person name="Scheremetjew M."/>
            <person name="Finn R."/>
            <person name="Kale V."/>
            <person name="Holt S."/>
            <person name="Cochrane G."/>
            <person name="Meng A."/>
            <person name="Brown T."/>
            <person name="Cohen L."/>
        </authorList>
    </citation>
    <scope>NUCLEOTIDE SEQUENCE</scope>
    <source>
        <strain evidence="2">Grunow 1884</strain>
    </source>
</reference>
<accession>A0A7S1ZDM6</accession>
<dbReference type="AlphaFoldDB" id="A0A7S1ZDM6"/>
<evidence type="ECO:0000256" key="1">
    <source>
        <dbReference type="SAM" id="MobiDB-lite"/>
    </source>
</evidence>
<feature type="region of interest" description="Disordered" evidence="1">
    <location>
        <begin position="1"/>
        <end position="204"/>
    </location>
</feature>
<organism evidence="2">
    <name type="scientific">Trieres chinensis</name>
    <name type="common">Marine centric diatom</name>
    <name type="synonym">Odontella sinensis</name>
    <dbReference type="NCBI Taxonomy" id="1514140"/>
    <lineage>
        <taxon>Eukaryota</taxon>
        <taxon>Sar</taxon>
        <taxon>Stramenopiles</taxon>
        <taxon>Ochrophyta</taxon>
        <taxon>Bacillariophyta</taxon>
        <taxon>Mediophyceae</taxon>
        <taxon>Biddulphiophycidae</taxon>
        <taxon>Eupodiscales</taxon>
        <taxon>Parodontellaceae</taxon>
        <taxon>Trieres</taxon>
    </lineage>
</organism>